<dbReference type="SUPFAM" id="SSF54980">
    <property type="entry name" value="EF-G C-terminal domain-like"/>
    <property type="match status" value="1"/>
</dbReference>
<dbReference type="Pfam" id="PF09186">
    <property type="entry name" value="DUF1949"/>
    <property type="match status" value="1"/>
</dbReference>
<name>A0A9D2G4Y5_9FIRM</name>
<dbReference type="InterPro" id="IPR001498">
    <property type="entry name" value="Impact_N"/>
</dbReference>
<dbReference type="InterPro" id="IPR015796">
    <property type="entry name" value="Impact_YigZ-like"/>
</dbReference>
<dbReference type="SUPFAM" id="SSF54211">
    <property type="entry name" value="Ribosomal protein S5 domain 2-like"/>
    <property type="match status" value="1"/>
</dbReference>
<dbReference type="EMBL" id="DXBB01000030">
    <property type="protein sequence ID" value="HIZ72220.1"/>
    <property type="molecule type" value="Genomic_DNA"/>
</dbReference>
<evidence type="ECO:0000259" key="2">
    <source>
        <dbReference type="Pfam" id="PF01205"/>
    </source>
</evidence>
<dbReference type="GO" id="GO:0005737">
    <property type="term" value="C:cytoplasm"/>
    <property type="evidence" value="ECO:0007669"/>
    <property type="project" value="TreeGrafter"/>
</dbReference>
<dbReference type="InterPro" id="IPR023582">
    <property type="entry name" value="Impact"/>
</dbReference>
<comment type="caution">
    <text evidence="4">The sequence shown here is derived from an EMBL/GenBank/DDBJ whole genome shotgun (WGS) entry which is preliminary data.</text>
</comment>
<proteinExistence type="inferred from homology"/>
<comment type="similarity">
    <text evidence="1">Belongs to the IMPACT family.</text>
</comment>
<sequence length="209" mass="22947">MDYRSVAGEYTAERVIEKSRFISYVAHAAGEEEARAFLDRVRKEHPLATHVCWAYISDRIGNLQRFSDDGEPQGTAGMPILGVLKAQELRETAVAVVRYFGGIKLGAGGLTRAYASLAAEGLSGAQKVLYTVCRELLIETDYPEVDPLLRFFGAKGTMVLSREFGARALFTVAVKEAEAEAFTAEVTELLLGRADIVEGESYFRPFPAE</sequence>
<evidence type="ECO:0000256" key="1">
    <source>
        <dbReference type="ARBA" id="ARBA00007665"/>
    </source>
</evidence>
<dbReference type="PANTHER" id="PTHR16301">
    <property type="entry name" value="IMPACT-RELATED"/>
    <property type="match status" value="1"/>
</dbReference>
<dbReference type="PANTHER" id="PTHR16301:SF20">
    <property type="entry name" value="IMPACT FAMILY MEMBER YIGZ"/>
    <property type="match status" value="1"/>
</dbReference>
<organism evidence="4 5">
    <name type="scientific">Candidatus Gallimonas intestinavium</name>
    <dbReference type="NCBI Taxonomy" id="2838603"/>
    <lineage>
        <taxon>Bacteria</taxon>
        <taxon>Bacillati</taxon>
        <taxon>Bacillota</taxon>
        <taxon>Clostridia</taxon>
        <taxon>Candidatus Gallimonas</taxon>
    </lineage>
</organism>
<dbReference type="NCBIfam" id="TIGR00257">
    <property type="entry name" value="IMPACT_YIGZ"/>
    <property type="match status" value="1"/>
</dbReference>
<accession>A0A9D2G4Y5</accession>
<dbReference type="InterPro" id="IPR036956">
    <property type="entry name" value="Impact_N_sf"/>
</dbReference>
<dbReference type="Proteomes" id="UP000824102">
    <property type="component" value="Unassembled WGS sequence"/>
</dbReference>
<dbReference type="Pfam" id="PF01205">
    <property type="entry name" value="Impact_N"/>
    <property type="match status" value="1"/>
</dbReference>
<evidence type="ECO:0000313" key="4">
    <source>
        <dbReference type="EMBL" id="HIZ72220.1"/>
    </source>
</evidence>
<dbReference type="Gene3D" id="3.30.230.30">
    <property type="entry name" value="Impact, N-terminal domain"/>
    <property type="match status" value="1"/>
</dbReference>
<dbReference type="InterPro" id="IPR020568">
    <property type="entry name" value="Ribosomal_Su5_D2-typ_SF"/>
</dbReference>
<dbReference type="InterPro" id="IPR015269">
    <property type="entry name" value="UPF0029_Impact_C"/>
</dbReference>
<protein>
    <submittedName>
        <fullName evidence="4">YigZ family protein</fullName>
    </submittedName>
</protein>
<dbReference type="AlphaFoldDB" id="A0A9D2G4Y5"/>
<feature type="domain" description="Impact N-terminal" evidence="2">
    <location>
        <begin position="18"/>
        <end position="120"/>
    </location>
</feature>
<evidence type="ECO:0000259" key="3">
    <source>
        <dbReference type="Pfam" id="PF09186"/>
    </source>
</evidence>
<feature type="domain" description="UPF0029" evidence="3">
    <location>
        <begin position="138"/>
        <end position="193"/>
    </location>
</feature>
<evidence type="ECO:0000313" key="5">
    <source>
        <dbReference type="Proteomes" id="UP000824102"/>
    </source>
</evidence>
<reference evidence="4" key="1">
    <citation type="journal article" date="2021" name="PeerJ">
        <title>Extensive microbial diversity within the chicken gut microbiome revealed by metagenomics and culture.</title>
        <authorList>
            <person name="Gilroy R."/>
            <person name="Ravi A."/>
            <person name="Getino M."/>
            <person name="Pursley I."/>
            <person name="Horton D.L."/>
            <person name="Alikhan N.F."/>
            <person name="Baker D."/>
            <person name="Gharbi K."/>
            <person name="Hall N."/>
            <person name="Watson M."/>
            <person name="Adriaenssens E.M."/>
            <person name="Foster-Nyarko E."/>
            <person name="Jarju S."/>
            <person name="Secka A."/>
            <person name="Antonio M."/>
            <person name="Oren A."/>
            <person name="Chaudhuri R.R."/>
            <person name="La Ragione R."/>
            <person name="Hildebrand F."/>
            <person name="Pallen M.J."/>
        </authorList>
    </citation>
    <scope>NUCLEOTIDE SEQUENCE</scope>
    <source>
        <strain evidence="4">ChiW7-2402</strain>
    </source>
</reference>
<reference evidence="4" key="2">
    <citation type="submission" date="2021-04" db="EMBL/GenBank/DDBJ databases">
        <authorList>
            <person name="Gilroy R."/>
        </authorList>
    </citation>
    <scope>NUCLEOTIDE SEQUENCE</scope>
    <source>
        <strain evidence="4">ChiW7-2402</strain>
    </source>
</reference>
<gene>
    <name evidence="4" type="ORF">H9964_01415</name>
</gene>
<dbReference type="InterPro" id="IPR035647">
    <property type="entry name" value="EFG_III/V"/>
</dbReference>
<dbReference type="GO" id="GO:0006446">
    <property type="term" value="P:regulation of translational initiation"/>
    <property type="evidence" value="ECO:0007669"/>
    <property type="project" value="TreeGrafter"/>
</dbReference>
<dbReference type="Gene3D" id="3.30.70.240">
    <property type="match status" value="1"/>
</dbReference>